<keyword evidence="2" id="KW-0238">DNA-binding</keyword>
<dbReference type="PROSITE" id="PS01124">
    <property type="entry name" value="HTH_ARAC_FAMILY_2"/>
    <property type="match status" value="1"/>
</dbReference>
<keyword evidence="3" id="KW-0804">Transcription</keyword>
<evidence type="ECO:0000256" key="1">
    <source>
        <dbReference type="ARBA" id="ARBA00023015"/>
    </source>
</evidence>
<dbReference type="Proteomes" id="UP001500393">
    <property type="component" value="Unassembled WGS sequence"/>
</dbReference>
<evidence type="ECO:0000256" key="2">
    <source>
        <dbReference type="ARBA" id="ARBA00023125"/>
    </source>
</evidence>
<feature type="domain" description="HTH araC/xylS-type" evidence="4">
    <location>
        <begin position="211"/>
        <end position="309"/>
    </location>
</feature>
<gene>
    <name evidence="5" type="ORF">GCM10009789_53870</name>
</gene>
<evidence type="ECO:0000313" key="6">
    <source>
        <dbReference type="Proteomes" id="UP001500393"/>
    </source>
</evidence>
<comment type="caution">
    <text evidence="5">The sequence shown here is derived from an EMBL/GenBank/DDBJ whole genome shotgun (WGS) entry which is preliminary data.</text>
</comment>
<dbReference type="InterPro" id="IPR018060">
    <property type="entry name" value="HTH_AraC"/>
</dbReference>
<accession>A0ABN2E228</accession>
<dbReference type="SMART" id="SM00342">
    <property type="entry name" value="HTH_ARAC"/>
    <property type="match status" value="1"/>
</dbReference>
<dbReference type="SUPFAM" id="SSF46689">
    <property type="entry name" value="Homeodomain-like"/>
    <property type="match status" value="2"/>
</dbReference>
<dbReference type="PANTHER" id="PTHR43436">
    <property type="entry name" value="ARAC-FAMILY TRANSCRIPTIONAL REGULATOR"/>
    <property type="match status" value="1"/>
</dbReference>
<name>A0ABN2E228_9ACTN</name>
<proteinExistence type="predicted"/>
<evidence type="ECO:0000256" key="3">
    <source>
        <dbReference type="ARBA" id="ARBA00023163"/>
    </source>
</evidence>
<dbReference type="Gene3D" id="1.10.10.60">
    <property type="entry name" value="Homeodomain-like"/>
    <property type="match status" value="1"/>
</dbReference>
<dbReference type="Pfam" id="PF12833">
    <property type="entry name" value="HTH_18"/>
    <property type="match status" value="1"/>
</dbReference>
<dbReference type="InterPro" id="IPR009594">
    <property type="entry name" value="Tscrpt_reg_HTH_AraC_N"/>
</dbReference>
<dbReference type="PANTHER" id="PTHR43436:SF1">
    <property type="entry name" value="TRANSCRIPTIONAL REGULATORY PROTEIN"/>
    <property type="match status" value="1"/>
</dbReference>
<organism evidence="5 6">
    <name type="scientific">Kribbella sancticallisti</name>
    <dbReference type="NCBI Taxonomy" id="460087"/>
    <lineage>
        <taxon>Bacteria</taxon>
        <taxon>Bacillati</taxon>
        <taxon>Actinomycetota</taxon>
        <taxon>Actinomycetes</taxon>
        <taxon>Propionibacteriales</taxon>
        <taxon>Kribbellaceae</taxon>
        <taxon>Kribbella</taxon>
    </lineage>
</organism>
<sequence>MHDPRNLAQIVFTGLMDRMAELRSLISRLAAGSSGPKWLDGVMAFATHQVTEPLGNITEPAFAFVAQGTKRSMLGNHVFDYHAGQYLVVSVDLPLTGNIIQASTAEPFLALGLPLQADVIAQLLLEARPYSGPRPYSGAGANAGVGLAVSDADDDLLDCLIRLLRLQERPDDLRILGPAVKREIHWRLMTGPQGHLVRQIGLADSRLSLVAHAIRWIRARYDQVIRIDDLADDLGLSVSSLNRNFRAVTAMSPVQYQKQLRLQEARIKLLAAPDDIASVGYGVGYDSPSQFSREYRRMFGAPPGEDAARLRNLVTIQE</sequence>
<dbReference type="InterPro" id="IPR009057">
    <property type="entry name" value="Homeodomain-like_sf"/>
</dbReference>
<dbReference type="PROSITE" id="PS00041">
    <property type="entry name" value="HTH_ARAC_FAMILY_1"/>
    <property type="match status" value="1"/>
</dbReference>
<keyword evidence="6" id="KW-1185">Reference proteome</keyword>
<protein>
    <submittedName>
        <fullName evidence="5">AraC family transcriptional regulator</fullName>
    </submittedName>
</protein>
<evidence type="ECO:0000259" key="4">
    <source>
        <dbReference type="PROSITE" id="PS01124"/>
    </source>
</evidence>
<dbReference type="EMBL" id="BAAAOS010000038">
    <property type="protein sequence ID" value="GAA1593057.1"/>
    <property type="molecule type" value="Genomic_DNA"/>
</dbReference>
<reference evidence="5 6" key="1">
    <citation type="journal article" date="2019" name="Int. J. Syst. Evol. Microbiol.">
        <title>The Global Catalogue of Microorganisms (GCM) 10K type strain sequencing project: providing services to taxonomists for standard genome sequencing and annotation.</title>
        <authorList>
            <consortium name="The Broad Institute Genomics Platform"/>
            <consortium name="The Broad Institute Genome Sequencing Center for Infectious Disease"/>
            <person name="Wu L."/>
            <person name="Ma J."/>
        </authorList>
    </citation>
    <scope>NUCLEOTIDE SEQUENCE [LARGE SCALE GENOMIC DNA]</scope>
    <source>
        <strain evidence="5 6">JCM 14969</strain>
    </source>
</reference>
<dbReference type="Pfam" id="PF06719">
    <property type="entry name" value="AraC_N"/>
    <property type="match status" value="1"/>
</dbReference>
<evidence type="ECO:0000313" key="5">
    <source>
        <dbReference type="EMBL" id="GAA1593057.1"/>
    </source>
</evidence>
<keyword evidence="1" id="KW-0805">Transcription regulation</keyword>
<dbReference type="InterPro" id="IPR018062">
    <property type="entry name" value="HTH_AraC-typ_CS"/>
</dbReference>